<dbReference type="AlphaFoldDB" id="A0A5C3NZ88"/>
<dbReference type="SUPFAM" id="SSF51445">
    <property type="entry name" value="(Trans)glycosidases"/>
    <property type="match status" value="1"/>
</dbReference>
<feature type="signal peptide" evidence="1">
    <location>
        <begin position="1"/>
        <end position="19"/>
    </location>
</feature>
<keyword evidence="1" id="KW-0732">Signal</keyword>
<dbReference type="PANTHER" id="PTHR34154:SF3">
    <property type="entry name" value="ALKALI-SENSITIVE LINKAGE PROTEIN 1"/>
    <property type="match status" value="1"/>
</dbReference>
<dbReference type="InterPro" id="IPR053183">
    <property type="entry name" value="ASL1"/>
</dbReference>
<sequence length="258" mass="27906">MFSAAALVAFLAIVPCIVGAQKAGLPWTTNFNIGQFLTTGKVTWYYTYGISTVSTSAEFVPMLFGSSQAAQWDSNIKSVIKNHGVKHVLGFNEPNEDTQANLSPQAAAALWKQHIQPLKAQGVLLGSPAPGPSGNGVQWLQQFIQACSGCNVDFIAVHQYDTSTSGFKAAIQQYHNAFPGKPIWVTEWACEDFNSERGPCSASAASSFMKTIQAFFDSQSYIERYAWFGVFPNTSPAQIDLVDSSGRINALGKQYIGA</sequence>
<proteinExistence type="predicted"/>
<dbReference type="GO" id="GO:0016787">
    <property type="term" value="F:hydrolase activity"/>
    <property type="evidence" value="ECO:0007669"/>
    <property type="project" value="UniProtKB-KW"/>
</dbReference>
<gene>
    <name evidence="3" type="ORF">K466DRAFT_568777</name>
</gene>
<dbReference type="Pfam" id="PF11790">
    <property type="entry name" value="Glyco_hydro_cc"/>
    <property type="match status" value="1"/>
</dbReference>
<protein>
    <submittedName>
        <fullName evidence="3">Glycoside hydrolase family 128 protein</fullName>
    </submittedName>
</protein>
<organism evidence="3 4">
    <name type="scientific">Polyporus arcularius HHB13444</name>
    <dbReference type="NCBI Taxonomy" id="1314778"/>
    <lineage>
        <taxon>Eukaryota</taxon>
        <taxon>Fungi</taxon>
        <taxon>Dikarya</taxon>
        <taxon>Basidiomycota</taxon>
        <taxon>Agaricomycotina</taxon>
        <taxon>Agaricomycetes</taxon>
        <taxon>Polyporales</taxon>
        <taxon>Polyporaceae</taxon>
        <taxon>Polyporus</taxon>
    </lineage>
</organism>
<dbReference type="Proteomes" id="UP000308197">
    <property type="component" value="Unassembled WGS sequence"/>
</dbReference>
<dbReference type="EMBL" id="ML211551">
    <property type="protein sequence ID" value="TFK81847.1"/>
    <property type="molecule type" value="Genomic_DNA"/>
</dbReference>
<dbReference type="PANTHER" id="PTHR34154">
    <property type="entry name" value="ALKALI-SENSITIVE LINKAGE PROTEIN 1"/>
    <property type="match status" value="1"/>
</dbReference>
<evidence type="ECO:0000313" key="4">
    <source>
        <dbReference type="Proteomes" id="UP000308197"/>
    </source>
</evidence>
<dbReference type="InParanoid" id="A0A5C3NZ88"/>
<evidence type="ECO:0000259" key="2">
    <source>
        <dbReference type="Pfam" id="PF11790"/>
    </source>
</evidence>
<dbReference type="GO" id="GO:0071966">
    <property type="term" value="P:fungal-type cell wall polysaccharide metabolic process"/>
    <property type="evidence" value="ECO:0007669"/>
    <property type="project" value="TreeGrafter"/>
</dbReference>
<reference evidence="3 4" key="1">
    <citation type="journal article" date="2019" name="Nat. Ecol. Evol.">
        <title>Megaphylogeny resolves global patterns of mushroom evolution.</title>
        <authorList>
            <person name="Varga T."/>
            <person name="Krizsan K."/>
            <person name="Foldi C."/>
            <person name="Dima B."/>
            <person name="Sanchez-Garcia M."/>
            <person name="Sanchez-Ramirez S."/>
            <person name="Szollosi G.J."/>
            <person name="Szarkandi J.G."/>
            <person name="Papp V."/>
            <person name="Albert L."/>
            <person name="Andreopoulos W."/>
            <person name="Angelini C."/>
            <person name="Antonin V."/>
            <person name="Barry K.W."/>
            <person name="Bougher N.L."/>
            <person name="Buchanan P."/>
            <person name="Buyck B."/>
            <person name="Bense V."/>
            <person name="Catcheside P."/>
            <person name="Chovatia M."/>
            <person name="Cooper J."/>
            <person name="Damon W."/>
            <person name="Desjardin D."/>
            <person name="Finy P."/>
            <person name="Geml J."/>
            <person name="Haridas S."/>
            <person name="Hughes K."/>
            <person name="Justo A."/>
            <person name="Karasinski D."/>
            <person name="Kautmanova I."/>
            <person name="Kiss B."/>
            <person name="Kocsube S."/>
            <person name="Kotiranta H."/>
            <person name="LaButti K.M."/>
            <person name="Lechner B.E."/>
            <person name="Liimatainen K."/>
            <person name="Lipzen A."/>
            <person name="Lukacs Z."/>
            <person name="Mihaltcheva S."/>
            <person name="Morgado L.N."/>
            <person name="Niskanen T."/>
            <person name="Noordeloos M.E."/>
            <person name="Ohm R.A."/>
            <person name="Ortiz-Santana B."/>
            <person name="Ovrebo C."/>
            <person name="Racz N."/>
            <person name="Riley R."/>
            <person name="Savchenko A."/>
            <person name="Shiryaev A."/>
            <person name="Soop K."/>
            <person name="Spirin V."/>
            <person name="Szebenyi C."/>
            <person name="Tomsovsky M."/>
            <person name="Tulloss R.E."/>
            <person name="Uehling J."/>
            <person name="Grigoriev I.V."/>
            <person name="Vagvolgyi C."/>
            <person name="Papp T."/>
            <person name="Martin F.M."/>
            <person name="Miettinen O."/>
            <person name="Hibbett D.S."/>
            <person name="Nagy L.G."/>
        </authorList>
    </citation>
    <scope>NUCLEOTIDE SEQUENCE [LARGE SCALE GENOMIC DNA]</scope>
    <source>
        <strain evidence="3 4">HHB13444</strain>
    </source>
</reference>
<keyword evidence="3" id="KW-0378">Hydrolase</keyword>
<dbReference type="InterPro" id="IPR024655">
    <property type="entry name" value="Asl1_glyco_hydro_catalytic"/>
</dbReference>
<feature type="domain" description="Asl1-like glycosyl hydrolase catalytic" evidence="2">
    <location>
        <begin position="37"/>
        <end position="255"/>
    </location>
</feature>
<dbReference type="InterPro" id="IPR017853">
    <property type="entry name" value="GH"/>
</dbReference>
<name>A0A5C3NZ88_9APHY</name>
<dbReference type="GO" id="GO:0009277">
    <property type="term" value="C:fungal-type cell wall"/>
    <property type="evidence" value="ECO:0007669"/>
    <property type="project" value="TreeGrafter"/>
</dbReference>
<keyword evidence="4" id="KW-1185">Reference proteome</keyword>
<dbReference type="STRING" id="1314778.A0A5C3NZ88"/>
<feature type="chain" id="PRO_5022714272" evidence="1">
    <location>
        <begin position="20"/>
        <end position="258"/>
    </location>
</feature>
<accession>A0A5C3NZ88</accession>
<dbReference type="Gene3D" id="3.20.20.80">
    <property type="entry name" value="Glycosidases"/>
    <property type="match status" value="1"/>
</dbReference>
<evidence type="ECO:0000256" key="1">
    <source>
        <dbReference type="SAM" id="SignalP"/>
    </source>
</evidence>
<evidence type="ECO:0000313" key="3">
    <source>
        <dbReference type="EMBL" id="TFK81847.1"/>
    </source>
</evidence>